<comment type="cofactor">
    <cofactor evidence="6">
        <name>Zn(2+)</name>
        <dbReference type="ChEBI" id="CHEBI:29105"/>
    </cofactor>
    <text evidence="6">Binds 1 zinc ion per subunit.</text>
</comment>
<dbReference type="RefSeq" id="WP_256418298.1">
    <property type="nucleotide sequence ID" value="NZ_JANHDL010000005.1"/>
</dbReference>
<feature type="compositionally biased region" description="Low complexity" evidence="7">
    <location>
        <begin position="70"/>
        <end position="82"/>
    </location>
</feature>
<evidence type="ECO:0000256" key="6">
    <source>
        <dbReference type="RuleBase" id="RU003983"/>
    </source>
</evidence>
<sequence>MLTAAFVAAVAVVAFLAVEVGPLVAADRFRDLREPTDAERGRFAFLREEAGLNIDRIAIERSSGAISEGDTATTDATDSTATNSVDHGDREPVDVAVRGPPRRQVLFVTESLLDEVDEDIAIGLLAAEAGRVETRYTEFRAVAVAAVLAVLAAIVTAAVPFDTGFASLIAIGLSAFWVGRRVQYAADSRAADAVGANRVADAFERAAELRGVEPAIGDWSTWFAVQPPLGDRIERLREQVS</sequence>
<dbReference type="GO" id="GO:0008237">
    <property type="term" value="F:metallopeptidase activity"/>
    <property type="evidence" value="ECO:0007669"/>
    <property type="project" value="UniProtKB-KW"/>
</dbReference>
<evidence type="ECO:0000313" key="11">
    <source>
        <dbReference type="Proteomes" id="UP001597185"/>
    </source>
</evidence>
<evidence type="ECO:0000256" key="4">
    <source>
        <dbReference type="ARBA" id="ARBA00022833"/>
    </source>
</evidence>
<dbReference type="Pfam" id="PF01435">
    <property type="entry name" value="Peptidase_M48"/>
    <property type="match status" value="1"/>
</dbReference>
<evidence type="ECO:0000256" key="3">
    <source>
        <dbReference type="ARBA" id="ARBA00022801"/>
    </source>
</evidence>
<organism evidence="10 11">
    <name type="scientific">Halorubrum laminariae</name>
    <dbReference type="NCBI Taxonomy" id="1433523"/>
    <lineage>
        <taxon>Archaea</taxon>
        <taxon>Methanobacteriati</taxon>
        <taxon>Methanobacteriota</taxon>
        <taxon>Stenosarchaea group</taxon>
        <taxon>Halobacteria</taxon>
        <taxon>Halobacteriales</taxon>
        <taxon>Haloferacaceae</taxon>
        <taxon>Halorubrum</taxon>
    </lineage>
</organism>
<evidence type="ECO:0000256" key="1">
    <source>
        <dbReference type="ARBA" id="ARBA00022670"/>
    </source>
</evidence>
<dbReference type="EMBL" id="JBHUDB010000006">
    <property type="protein sequence ID" value="MFD1570942.1"/>
    <property type="molecule type" value="Genomic_DNA"/>
</dbReference>
<dbReference type="Proteomes" id="UP001597185">
    <property type="component" value="Unassembled WGS sequence"/>
</dbReference>
<keyword evidence="4 6" id="KW-0862">Zinc</keyword>
<feature type="transmembrane region" description="Helical" evidence="8">
    <location>
        <begin position="6"/>
        <end position="26"/>
    </location>
</feature>
<evidence type="ECO:0000256" key="5">
    <source>
        <dbReference type="ARBA" id="ARBA00023049"/>
    </source>
</evidence>
<evidence type="ECO:0000256" key="8">
    <source>
        <dbReference type="SAM" id="Phobius"/>
    </source>
</evidence>
<feature type="region of interest" description="Disordered" evidence="7">
    <location>
        <begin position="65"/>
        <end position="94"/>
    </location>
</feature>
<keyword evidence="3 6" id="KW-0378">Hydrolase</keyword>
<feature type="transmembrane region" description="Helical" evidence="8">
    <location>
        <begin position="141"/>
        <end position="159"/>
    </location>
</feature>
<dbReference type="GO" id="GO:0006508">
    <property type="term" value="P:proteolysis"/>
    <property type="evidence" value="ECO:0007669"/>
    <property type="project" value="UniProtKB-KW"/>
</dbReference>
<comment type="similarity">
    <text evidence="6">Belongs to the peptidase M48 family.</text>
</comment>
<keyword evidence="8" id="KW-1133">Transmembrane helix</keyword>
<dbReference type="AlphaFoldDB" id="A0ABD6C0K6"/>
<gene>
    <name evidence="10" type="ORF">ACFR9T_10140</name>
</gene>
<keyword evidence="5 6" id="KW-0482">Metalloprotease</keyword>
<keyword evidence="1 6" id="KW-0645">Protease</keyword>
<proteinExistence type="inferred from homology"/>
<dbReference type="InterPro" id="IPR001915">
    <property type="entry name" value="Peptidase_M48"/>
</dbReference>
<feature type="domain" description="Peptidase M48" evidence="9">
    <location>
        <begin position="106"/>
        <end position="239"/>
    </location>
</feature>
<name>A0ABD6C0K6_9EURY</name>
<keyword evidence="8" id="KW-0472">Membrane</keyword>
<keyword evidence="8" id="KW-0812">Transmembrane</keyword>
<accession>A0ABD6C0K6</accession>
<evidence type="ECO:0000313" key="10">
    <source>
        <dbReference type="EMBL" id="MFD1570942.1"/>
    </source>
</evidence>
<protein>
    <submittedName>
        <fullName evidence="10">M48 family metallopeptidase</fullName>
    </submittedName>
</protein>
<comment type="caution">
    <text evidence="10">The sequence shown here is derived from an EMBL/GenBank/DDBJ whole genome shotgun (WGS) entry which is preliminary data.</text>
</comment>
<reference evidence="10 11" key="1">
    <citation type="journal article" date="2019" name="Int. J. Syst. Evol. Microbiol.">
        <title>The Global Catalogue of Microorganisms (GCM) 10K type strain sequencing project: providing services to taxonomists for standard genome sequencing and annotation.</title>
        <authorList>
            <consortium name="The Broad Institute Genomics Platform"/>
            <consortium name="The Broad Institute Genome Sequencing Center for Infectious Disease"/>
            <person name="Wu L."/>
            <person name="Ma J."/>
        </authorList>
    </citation>
    <scope>NUCLEOTIDE SEQUENCE [LARGE SCALE GENOMIC DNA]</scope>
    <source>
        <strain evidence="10 11">CGMCC 1.12689</strain>
    </source>
</reference>
<dbReference type="GO" id="GO:0046872">
    <property type="term" value="F:metal ion binding"/>
    <property type="evidence" value="ECO:0007669"/>
    <property type="project" value="UniProtKB-KW"/>
</dbReference>
<keyword evidence="11" id="KW-1185">Reference proteome</keyword>
<keyword evidence="2" id="KW-0479">Metal-binding</keyword>
<evidence type="ECO:0000256" key="2">
    <source>
        <dbReference type="ARBA" id="ARBA00022723"/>
    </source>
</evidence>
<feature type="transmembrane region" description="Helical" evidence="8">
    <location>
        <begin position="165"/>
        <end position="182"/>
    </location>
</feature>
<evidence type="ECO:0000259" key="9">
    <source>
        <dbReference type="Pfam" id="PF01435"/>
    </source>
</evidence>
<evidence type="ECO:0000256" key="7">
    <source>
        <dbReference type="SAM" id="MobiDB-lite"/>
    </source>
</evidence>